<evidence type="ECO:0000256" key="5">
    <source>
        <dbReference type="ARBA" id="ARBA00022505"/>
    </source>
</evidence>
<accession>A0A3A1WKA0</accession>
<evidence type="ECO:0000259" key="12">
    <source>
        <dbReference type="SMART" id="SM00852"/>
    </source>
</evidence>
<comment type="caution">
    <text evidence="13">The sequence shown here is derived from an EMBL/GenBank/DDBJ whole genome shotgun (WGS) entry which is preliminary data.</text>
</comment>
<dbReference type="CDD" id="cd00887">
    <property type="entry name" value="MoeA"/>
    <property type="match status" value="1"/>
</dbReference>
<dbReference type="SUPFAM" id="SSF63882">
    <property type="entry name" value="MoeA N-terminal region -like"/>
    <property type="match status" value="1"/>
</dbReference>
<comment type="pathway">
    <text evidence="3 11">Cofactor biosynthesis; molybdopterin biosynthesis.</text>
</comment>
<dbReference type="PANTHER" id="PTHR10192">
    <property type="entry name" value="MOLYBDOPTERIN BIOSYNTHESIS PROTEIN"/>
    <property type="match status" value="1"/>
</dbReference>
<dbReference type="GO" id="GO:0046872">
    <property type="term" value="F:metal ion binding"/>
    <property type="evidence" value="ECO:0007669"/>
    <property type="project" value="UniProtKB-UniRule"/>
</dbReference>
<dbReference type="GO" id="GO:0005829">
    <property type="term" value="C:cytosol"/>
    <property type="evidence" value="ECO:0007669"/>
    <property type="project" value="TreeGrafter"/>
</dbReference>
<evidence type="ECO:0000256" key="3">
    <source>
        <dbReference type="ARBA" id="ARBA00005046"/>
    </source>
</evidence>
<evidence type="ECO:0000313" key="14">
    <source>
        <dbReference type="Proteomes" id="UP000265750"/>
    </source>
</evidence>
<keyword evidence="9 11" id="KW-0501">Molybdenum cofactor biosynthesis</keyword>
<evidence type="ECO:0000256" key="7">
    <source>
        <dbReference type="ARBA" id="ARBA00022723"/>
    </source>
</evidence>
<reference evidence="14" key="1">
    <citation type="submission" date="2018-09" db="EMBL/GenBank/DDBJ databases">
        <authorList>
            <person name="Tuo L."/>
        </authorList>
    </citation>
    <scope>NUCLEOTIDE SEQUENCE [LARGE SCALE GENOMIC DNA]</scope>
    <source>
        <strain evidence="14">M2BS4Y-1</strain>
    </source>
</reference>
<dbReference type="NCBIfam" id="NF045515">
    <property type="entry name" value="Glp_gephyrin"/>
    <property type="match status" value="1"/>
</dbReference>
<keyword evidence="8 11" id="KW-0460">Magnesium</keyword>
<protein>
    <recommendedName>
        <fullName evidence="11">Molybdopterin molybdenumtransferase</fullName>
        <ecNumber evidence="11">2.10.1.1</ecNumber>
    </recommendedName>
</protein>
<dbReference type="InterPro" id="IPR001453">
    <property type="entry name" value="MoaB/Mog_dom"/>
</dbReference>
<dbReference type="OrthoDB" id="9804758at2"/>
<keyword evidence="5 11" id="KW-0500">Molybdenum</keyword>
<evidence type="ECO:0000256" key="4">
    <source>
        <dbReference type="ARBA" id="ARBA00010763"/>
    </source>
</evidence>
<proteinExistence type="inferred from homology"/>
<name>A0A3A1WKA0_9HYPH</name>
<comment type="similarity">
    <text evidence="4 11">Belongs to the MoeA family.</text>
</comment>
<evidence type="ECO:0000256" key="10">
    <source>
        <dbReference type="ARBA" id="ARBA00047317"/>
    </source>
</evidence>
<comment type="cofactor">
    <cofactor evidence="1 11">
        <name>Mg(2+)</name>
        <dbReference type="ChEBI" id="CHEBI:18420"/>
    </cofactor>
</comment>
<evidence type="ECO:0000256" key="8">
    <source>
        <dbReference type="ARBA" id="ARBA00022842"/>
    </source>
</evidence>
<dbReference type="GO" id="GO:0006777">
    <property type="term" value="P:Mo-molybdopterin cofactor biosynthetic process"/>
    <property type="evidence" value="ECO:0007669"/>
    <property type="project" value="UniProtKB-UniRule"/>
</dbReference>
<dbReference type="SUPFAM" id="SSF53218">
    <property type="entry name" value="Molybdenum cofactor biosynthesis proteins"/>
    <property type="match status" value="1"/>
</dbReference>
<dbReference type="AlphaFoldDB" id="A0A3A1WKA0"/>
<dbReference type="Gene3D" id="3.90.105.10">
    <property type="entry name" value="Molybdopterin biosynthesis moea protein, domain 2"/>
    <property type="match status" value="1"/>
</dbReference>
<dbReference type="InterPro" id="IPR005111">
    <property type="entry name" value="MoeA_C_domain_IV"/>
</dbReference>
<dbReference type="Gene3D" id="2.170.190.11">
    <property type="entry name" value="Molybdopterin biosynthesis moea protein, domain 3"/>
    <property type="match status" value="1"/>
</dbReference>
<dbReference type="InterPro" id="IPR036425">
    <property type="entry name" value="MoaB/Mog-like_dom_sf"/>
</dbReference>
<gene>
    <name evidence="13" type="ORF">D3218_09565</name>
</gene>
<dbReference type="SUPFAM" id="SSF63867">
    <property type="entry name" value="MoeA C-terminal domain-like"/>
    <property type="match status" value="1"/>
</dbReference>
<dbReference type="RefSeq" id="WP_119539825.1">
    <property type="nucleotide sequence ID" value="NZ_QYRN01000004.1"/>
</dbReference>
<dbReference type="SMART" id="SM00852">
    <property type="entry name" value="MoCF_biosynth"/>
    <property type="match status" value="1"/>
</dbReference>
<dbReference type="Pfam" id="PF00994">
    <property type="entry name" value="MoCF_biosynth"/>
    <property type="match status" value="1"/>
</dbReference>
<evidence type="ECO:0000256" key="1">
    <source>
        <dbReference type="ARBA" id="ARBA00001946"/>
    </source>
</evidence>
<evidence type="ECO:0000313" key="13">
    <source>
        <dbReference type="EMBL" id="RIY01579.1"/>
    </source>
</evidence>
<evidence type="ECO:0000256" key="11">
    <source>
        <dbReference type="RuleBase" id="RU365090"/>
    </source>
</evidence>
<dbReference type="EMBL" id="QYRN01000004">
    <property type="protein sequence ID" value="RIY01579.1"/>
    <property type="molecule type" value="Genomic_DNA"/>
</dbReference>
<evidence type="ECO:0000256" key="9">
    <source>
        <dbReference type="ARBA" id="ARBA00023150"/>
    </source>
</evidence>
<dbReference type="InterPro" id="IPR036135">
    <property type="entry name" value="MoeA_linker/N_sf"/>
</dbReference>
<comment type="catalytic activity">
    <reaction evidence="10">
        <text>adenylyl-molybdopterin + molybdate = Mo-molybdopterin + AMP + H(+)</text>
        <dbReference type="Rhea" id="RHEA:35047"/>
        <dbReference type="ChEBI" id="CHEBI:15378"/>
        <dbReference type="ChEBI" id="CHEBI:36264"/>
        <dbReference type="ChEBI" id="CHEBI:62727"/>
        <dbReference type="ChEBI" id="CHEBI:71302"/>
        <dbReference type="ChEBI" id="CHEBI:456215"/>
        <dbReference type="EC" id="2.10.1.1"/>
    </reaction>
</comment>
<dbReference type="InterPro" id="IPR005110">
    <property type="entry name" value="MoeA_linker/N"/>
</dbReference>
<comment type="function">
    <text evidence="2 11">Catalyzes the insertion of molybdate into adenylated molybdopterin with the concomitant release of AMP.</text>
</comment>
<dbReference type="InterPro" id="IPR038987">
    <property type="entry name" value="MoeA-like"/>
</dbReference>
<dbReference type="FunFam" id="3.40.980.10:FF:000004">
    <property type="entry name" value="Molybdopterin molybdenumtransferase"/>
    <property type="match status" value="1"/>
</dbReference>
<dbReference type="InterPro" id="IPR036688">
    <property type="entry name" value="MoeA_C_domain_IV_sf"/>
</dbReference>
<keyword evidence="6 11" id="KW-0808">Transferase</keyword>
<dbReference type="PANTHER" id="PTHR10192:SF5">
    <property type="entry name" value="GEPHYRIN"/>
    <property type="match status" value="1"/>
</dbReference>
<dbReference type="EC" id="2.10.1.1" evidence="11"/>
<dbReference type="Pfam" id="PF03453">
    <property type="entry name" value="MoeA_N"/>
    <property type="match status" value="1"/>
</dbReference>
<evidence type="ECO:0000256" key="6">
    <source>
        <dbReference type="ARBA" id="ARBA00022679"/>
    </source>
</evidence>
<dbReference type="Proteomes" id="UP000265750">
    <property type="component" value="Unassembled WGS sequence"/>
</dbReference>
<organism evidence="13 14">
    <name type="scientific">Aureimonas flava</name>
    <dbReference type="NCBI Taxonomy" id="2320271"/>
    <lineage>
        <taxon>Bacteria</taxon>
        <taxon>Pseudomonadati</taxon>
        <taxon>Pseudomonadota</taxon>
        <taxon>Alphaproteobacteria</taxon>
        <taxon>Hyphomicrobiales</taxon>
        <taxon>Aurantimonadaceae</taxon>
        <taxon>Aureimonas</taxon>
    </lineage>
</organism>
<dbReference type="Gene3D" id="2.40.340.10">
    <property type="entry name" value="MoeA, C-terminal, domain IV"/>
    <property type="match status" value="1"/>
</dbReference>
<sequence>MTLVPFEEALDRLLRGAQPVSDVETVAIDGAFGRILAADLHARRTQPAFDASAMDGYALRAADLRATPCELDIVGESAAGHAFDGAMPTGGAVRIFTGAPVPDGADAVVIQENTERVSDRRVRVLEPMAAGANIRRAGNDFAGGDVLLRAGLRLGPAACALAASGGHGALPVRRQVRVAVAATGDELVPPGAMPGPSQTVASNSLAVAMIVRAAGGRVIDLGIVPDLRDALADAFRRARREEADVLVTIGGASVGDHDLVGPVLRDEGAKLDFWKVAMRPGKPLMAGSLGPMHVLGLPGNPASSLVTAELFLRPLVERLSGLPAAARRRKGILGAPVRANDHRCDFLRARLESGEDGGPARVVPLDRQDSSLLTVFARADALLVRPAHASAALAGSECEYVLLSLG</sequence>
<keyword evidence="14" id="KW-1185">Reference proteome</keyword>
<keyword evidence="7 11" id="KW-0479">Metal-binding</keyword>
<dbReference type="GO" id="GO:0061599">
    <property type="term" value="F:molybdopterin molybdotransferase activity"/>
    <property type="evidence" value="ECO:0007669"/>
    <property type="project" value="UniProtKB-UniRule"/>
</dbReference>
<dbReference type="Gene3D" id="3.40.980.10">
    <property type="entry name" value="MoaB/Mog-like domain"/>
    <property type="match status" value="1"/>
</dbReference>
<dbReference type="UniPathway" id="UPA00344"/>
<dbReference type="FunFam" id="2.170.190.11:FF:000001">
    <property type="entry name" value="Molybdopterin molybdenumtransferase"/>
    <property type="match status" value="1"/>
</dbReference>
<evidence type="ECO:0000256" key="2">
    <source>
        <dbReference type="ARBA" id="ARBA00002901"/>
    </source>
</evidence>
<dbReference type="Pfam" id="PF03454">
    <property type="entry name" value="MoeA_C"/>
    <property type="match status" value="1"/>
</dbReference>
<feature type="domain" description="MoaB/Mog" evidence="12">
    <location>
        <begin position="179"/>
        <end position="318"/>
    </location>
</feature>